<evidence type="ECO:0000313" key="4">
    <source>
        <dbReference type="EMBL" id="SVB47711.1"/>
    </source>
</evidence>
<keyword evidence="2" id="KW-0418">Kinase</keyword>
<protein>
    <recommendedName>
        <fullName evidence="3">Carbohydrate kinase PfkB domain-containing protein</fullName>
    </recommendedName>
</protein>
<evidence type="ECO:0000259" key="3">
    <source>
        <dbReference type="Pfam" id="PF00294"/>
    </source>
</evidence>
<organism evidence="4">
    <name type="scientific">marine metagenome</name>
    <dbReference type="NCBI Taxonomy" id="408172"/>
    <lineage>
        <taxon>unclassified sequences</taxon>
        <taxon>metagenomes</taxon>
        <taxon>ecological metagenomes</taxon>
    </lineage>
</organism>
<dbReference type="Gene3D" id="3.40.1190.20">
    <property type="match status" value="1"/>
</dbReference>
<dbReference type="PANTHER" id="PTHR10584">
    <property type="entry name" value="SUGAR KINASE"/>
    <property type="match status" value="1"/>
</dbReference>
<dbReference type="InterPro" id="IPR011611">
    <property type="entry name" value="PfkB_dom"/>
</dbReference>
<reference evidence="4" key="1">
    <citation type="submission" date="2018-05" db="EMBL/GenBank/DDBJ databases">
        <authorList>
            <person name="Lanie J.A."/>
            <person name="Ng W.-L."/>
            <person name="Kazmierczak K.M."/>
            <person name="Andrzejewski T.M."/>
            <person name="Davidsen T.M."/>
            <person name="Wayne K.J."/>
            <person name="Tettelin H."/>
            <person name="Glass J.I."/>
            <person name="Rusch D."/>
            <person name="Podicherti R."/>
            <person name="Tsui H.-C.T."/>
            <person name="Winkler M.E."/>
        </authorList>
    </citation>
    <scope>NUCLEOTIDE SEQUENCE</scope>
</reference>
<dbReference type="InterPro" id="IPR029056">
    <property type="entry name" value="Ribokinase-like"/>
</dbReference>
<name>A0A382ECL7_9ZZZZ</name>
<proteinExistence type="predicted"/>
<dbReference type="SUPFAM" id="SSF53613">
    <property type="entry name" value="Ribokinase-like"/>
    <property type="match status" value="1"/>
</dbReference>
<dbReference type="AlphaFoldDB" id="A0A382ECL7"/>
<dbReference type="EMBL" id="UINC01043539">
    <property type="protein sequence ID" value="SVB47711.1"/>
    <property type="molecule type" value="Genomic_DNA"/>
</dbReference>
<sequence>MSKVCVVGHVTSESIVVGGHRSGPTVGGTGFFSSFAYRKMGLDTTLVTKVADNDRGNLLSKLEHAGVTIRCLRSAETLQFENIYPSSDPNLRHQNISGFADPLTTDDLVDVFADVFHLGPLASGDIEAPLFAELATRGTVALDGQGLLRLRQPGQVVLQMTPTIRNLVQHARILKADSEEARLLTGCNSTRDALTELQSWGPSEILITDGSRGSSICSPEGMWEIPAYPPTDAVDPTGCGDTYLAGYVTARLKGLSPYQSAHIGAVAASHKLEYAGPLQASFEELSEQFRFKAEEIDSVTADLH</sequence>
<dbReference type="GO" id="GO:0016301">
    <property type="term" value="F:kinase activity"/>
    <property type="evidence" value="ECO:0007669"/>
    <property type="project" value="UniProtKB-KW"/>
</dbReference>
<evidence type="ECO:0000256" key="2">
    <source>
        <dbReference type="ARBA" id="ARBA00022777"/>
    </source>
</evidence>
<gene>
    <name evidence="4" type="ORF">METZ01_LOCUS200565</name>
</gene>
<dbReference type="PANTHER" id="PTHR10584:SF166">
    <property type="entry name" value="RIBOKINASE"/>
    <property type="match status" value="1"/>
</dbReference>
<keyword evidence="1" id="KW-0808">Transferase</keyword>
<dbReference type="Pfam" id="PF00294">
    <property type="entry name" value="PfkB"/>
    <property type="match status" value="1"/>
</dbReference>
<accession>A0A382ECL7</accession>
<feature type="domain" description="Carbohydrate kinase PfkB" evidence="3">
    <location>
        <begin position="18"/>
        <end position="277"/>
    </location>
</feature>
<evidence type="ECO:0000256" key="1">
    <source>
        <dbReference type="ARBA" id="ARBA00022679"/>
    </source>
</evidence>